<dbReference type="GeneID" id="87949160"/>
<reference evidence="4" key="1">
    <citation type="journal article" date="2023" name="bioRxiv">
        <title>Complete genome of the Medicago anthracnose fungus, Colletotrichum destructivum, reveals a mini-chromosome-like region within a core chromosome.</title>
        <authorList>
            <person name="Lapalu N."/>
            <person name="Simon A."/>
            <person name="Lu A."/>
            <person name="Plaumann P.-L."/>
            <person name="Amselem J."/>
            <person name="Pigne S."/>
            <person name="Auger A."/>
            <person name="Koch C."/>
            <person name="Dallery J.-F."/>
            <person name="O'Connell R.J."/>
        </authorList>
    </citation>
    <scope>NUCLEOTIDE SEQUENCE [LARGE SCALE GENOMIC DNA]</scope>
    <source>
        <strain evidence="4">CBS 520.97</strain>
    </source>
</reference>
<evidence type="ECO:0000313" key="4">
    <source>
        <dbReference type="Proteomes" id="UP001322277"/>
    </source>
</evidence>
<dbReference type="GO" id="GO:0004674">
    <property type="term" value="F:protein serine/threonine kinase activity"/>
    <property type="evidence" value="ECO:0007669"/>
    <property type="project" value="TreeGrafter"/>
</dbReference>
<dbReference type="AlphaFoldDB" id="A0AAX4IWS7"/>
<evidence type="ECO:0000256" key="1">
    <source>
        <dbReference type="SAM" id="MobiDB-lite"/>
    </source>
</evidence>
<gene>
    <name evidence="3" type="ORF">CDEST_12660</name>
</gene>
<dbReference type="Pfam" id="PF07714">
    <property type="entry name" value="PK_Tyr_Ser-Thr"/>
    <property type="match status" value="1"/>
</dbReference>
<keyword evidence="4" id="KW-1185">Reference proteome</keyword>
<dbReference type="InterPro" id="IPR011009">
    <property type="entry name" value="Kinase-like_dom_sf"/>
</dbReference>
<dbReference type="GO" id="GO:0005524">
    <property type="term" value="F:ATP binding"/>
    <property type="evidence" value="ECO:0007669"/>
    <property type="project" value="InterPro"/>
</dbReference>
<dbReference type="CDD" id="cd00180">
    <property type="entry name" value="PKc"/>
    <property type="match status" value="1"/>
</dbReference>
<name>A0AAX4IWS7_9PEZI</name>
<dbReference type="SMART" id="SM00220">
    <property type="entry name" value="S_TKc"/>
    <property type="match status" value="1"/>
</dbReference>
<dbReference type="EMBL" id="CP137312">
    <property type="protein sequence ID" value="WQF87646.1"/>
    <property type="molecule type" value="Genomic_DNA"/>
</dbReference>
<dbReference type="RefSeq" id="XP_062784867.1">
    <property type="nucleotide sequence ID" value="XM_062928816.1"/>
</dbReference>
<dbReference type="Proteomes" id="UP001322277">
    <property type="component" value="Chromosome 8"/>
</dbReference>
<dbReference type="Gene3D" id="1.10.510.10">
    <property type="entry name" value="Transferase(Phosphotransferase) domain 1"/>
    <property type="match status" value="2"/>
</dbReference>
<dbReference type="Pfam" id="PF00069">
    <property type="entry name" value="Pkinase"/>
    <property type="match status" value="1"/>
</dbReference>
<dbReference type="KEGG" id="cdet:87949160"/>
<dbReference type="PROSITE" id="PS50011">
    <property type="entry name" value="PROTEIN_KINASE_DOM"/>
    <property type="match status" value="1"/>
</dbReference>
<organism evidence="3 4">
    <name type="scientific">Colletotrichum destructivum</name>
    <dbReference type="NCBI Taxonomy" id="34406"/>
    <lineage>
        <taxon>Eukaryota</taxon>
        <taxon>Fungi</taxon>
        <taxon>Dikarya</taxon>
        <taxon>Ascomycota</taxon>
        <taxon>Pezizomycotina</taxon>
        <taxon>Sordariomycetes</taxon>
        <taxon>Hypocreomycetidae</taxon>
        <taxon>Glomerellales</taxon>
        <taxon>Glomerellaceae</taxon>
        <taxon>Colletotrichum</taxon>
        <taxon>Colletotrichum destructivum species complex</taxon>
    </lineage>
</organism>
<feature type="domain" description="Protein kinase" evidence="2">
    <location>
        <begin position="238"/>
        <end position="584"/>
    </location>
</feature>
<sequence length="846" mass="95283">MNIPLFPPPPVDREVLHVPVSLLHRPFNNTADAALCFPALNTPSSMSCLWPASNLFFGFPTFKPSAARLGVGAMSFYTEVNRMMIVPAAGSGQDSFLPEGQLRRLVKNRRFAEFLGLNAPQALINFVHDEAPRVFLAIWSTFEEPGVSDLLPIMERLQKCRFTDDMLPFDITDYKSKCRVRGTAKQCYHPEPLDAFHDTVWNERKLKNFCTEQWGFIVPVFKKGDAKRSLPAPSRLPFFHLTDAGRGAFSDVFKAGLHVDHQKYFGFELPPGAIVVPVAVKKFRNDPEAKVNARNAWEEEATTVDKLGSISHKHLIQRMAAFSRGQEYYIMFEWADGGNLEQLWLREPTAKDHKLTGDRIITVLEQLYGLTDALCRLHGTNTRTHTGLIQQAGARARTLAPPVRSGIPAIEVDGLDASESPPATENWRHGDLKPQNILKVGNSTWLGTLKIADLGLAKQHQLFTHLRDNPTNTKFTTQHYEAPEVIISSNVPRSRRYDIWSMGCIIFEFVVWLLYGRDTLLAFYKEADRFKDHSLETLYFVADRRGGTARVGDVFSHWMNHILDNDPECNKAIPTVLGDLLRLLKTRLLVVDLPGPGRTQGRCDSSKLREELGNILENARHSLEKRTSYILADPIRARILPPRPFGSRETARSGTHLLPNEGLPLEHRPVPLRSRAPSPAPLLNPRNLMGECVLQNVRFVSPNSFLKPMLTRGNVIDPQTLNDVWEFVEDNAFAGQIFNRHLQLEGNHAGSSSVTPEHASILCNRCQRLDFWVVGFAIRDTLSALEANWNICELCRLLHDSWRRFGTTDSVEFRRIGSVLAIQGSEAPALSIYRTTLNGIQIPLPD</sequence>
<protein>
    <recommendedName>
        <fullName evidence="2">Protein kinase domain-containing protein</fullName>
    </recommendedName>
</protein>
<dbReference type="PANTHER" id="PTHR24359">
    <property type="entry name" value="SERINE/THREONINE-PROTEIN KINASE SBK1"/>
    <property type="match status" value="1"/>
</dbReference>
<proteinExistence type="predicted"/>
<evidence type="ECO:0000259" key="2">
    <source>
        <dbReference type="PROSITE" id="PS50011"/>
    </source>
</evidence>
<dbReference type="InterPro" id="IPR000719">
    <property type="entry name" value="Prot_kinase_dom"/>
</dbReference>
<feature type="region of interest" description="Disordered" evidence="1">
    <location>
        <begin position="642"/>
        <end position="671"/>
    </location>
</feature>
<evidence type="ECO:0000313" key="3">
    <source>
        <dbReference type="EMBL" id="WQF87646.1"/>
    </source>
</evidence>
<dbReference type="InterPro" id="IPR001245">
    <property type="entry name" value="Ser-Thr/Tyr_kinase_cat_dom"/>
</dbReference>
<accession>A0AAX4IWS7</accession>
<dbReference type="SUPFAM" id="SSF56112">
    <property type="entry name" value="Protein kinase-like (PK-like)"/>
    <property type="match status" value="1"/>
</dbReference>
<dbReference type="PANTHER" id="PTHR24359:SF1">
    <property type="entry name" value="INHIBITOR OF NUCLEAR FACTOR KAPPA-B KINASE EPSILON SUBUNIT HOMOLOG 1-RELATED"/>
    <property type="match status" value="1"/>
</dbReference>